<name>A0ABP8H670_9BURK</name>
<dbReference type="SUPFAM" id="SSF56024">
    <property type="entry name" value="Phospholipase D/nuclease"/>
    <property type="match status" value="2"/>
</dbReference>
<feature type="domain" description="PLD phosphodiesterase" evidence="6">
    <location>
        <begin position="135"/>
        <end position="162"/>
    </location>
</feature>
<keyword evidence="5" id="KW-0812">Transmembrane</keyword>
<feature type="transmembrane region" description="Helical" evidence="5">
    <location>
        <begin position="568"/>
        <end position="589"/>
    </location>
</feature>
<dbReference type="PANTHER" id="PTHR18896:SF76">
    <property type="entry name" value="PHOSPHOLIPASE"/>
    <property type="match status" value="1"/>
</dbReference>
<gene>
    <name evidence="7" type="ORF">GCM10023144_27750</name>
</gene>
<dbReference type="Pfam" id="PF13091">
    <property type="entry name" value="PLDc_2"/>
    <property type="match status" value="1"/>
</dbReference>
<feature type="transmembrane region" description="Helical" evidence="5">
    <location>
        <begin position="487"/>
        <end position="506"/>
    </location>
</feature>
<feature type="transmembrane region" description="Helical" evidence="5">
    <location>
        <begin position="535"/>
        <end position="562"/>
    </location>
</feature>
<organism evidence="7 8">
    <name type="scientific">Pigmentiphaga soli</name>
    <dbReference type="NCBI Taxonomy" id="1007095"/>
    <lineage>
        <taxon>Bacteria</taxon>
        <taxon>Pseudomonadati</taxon>
        <taxon>Pseudomonadota</taxon>
        <taxon>Betaproteobacteria</taxon>
        <taxon>Burkholderiales</taxon>
        <taxon>Alcaligenaceae</taxon>
        <taxon>Pigmentiphaga</taxon>
    </lineage>
</organism>
<accession>A0ABP8H670</accession>
<comment type="catalytic activity">
    <reaction evidence="1">
        <text>a 1,2-diacyl-sn-glycero-3-phosphocholine + H2O = a 1,2-diacyl-sn-glycero-3-phosphate + choline + H(+)</text>
        <dbReference type="Rhea" id="RHEA:14445"/>
        <dbReference type="ChEBI" id="CHEBI:15354"/>
        <dbReference type="ChEBI" id="CHEBI:15377"/>
        <dbReference type="ChEBI" id="CHEBI:15378"/>
        <dbReference type="ChEBI" id="CHEBI:57643"/>
        <dbReference type="ChEBI" id="CHEBI:58608"/>
        <dbReference type="EC" id="3.1.4.4"/>
    </reaction>
</comment>
<evidence type="ECO:0000256" key="1">
    <source>
        <dbReference type="ARBA" id="ARBA00000798"/>
    </source>
</evidence>
<dbReference type="EMBL" id="BAABFO010000012">
    <property type="protein sequence ID" value="GAA4334967.1"/>
    <property type="molecule type" value="Genomic_DNA"/>
</dbReference>
<evidence type="ECO:0000256" key="5">
    <source>
        <dbReference type="SAM" id="Phobius"/>
    </source>
</evidence>
<keyword evidence="5" id="KW-1133">Transmembrane helix</keyword>
<evidence type="ECO:0000313" key="8">
    <source>
        <dbReference type="Proteomes" id="UP001501671"/>
    </source>
</evidence>
<reference evidence="8" key="1">
    <citation type="journal article" date="2019" name="Int. J. Syst. Evol. Microbiol.">
        <title>The Global Catalogue of Microorganisms (GCM) 10K type strain sequencing project: providing services to taxonomists for standard genome sequencing and annotation.</title>
        <authorList>
            <consortium name="The Broad Institute Genomics Platform"/>
            <consortium name="The Broad Institute Genome Sequencing Center for Infectious Disease"/>
            <person name="Wu L."/>
            <person name="Ma J."/>
        </authorList>
    </citation>
    <scope>NUCLEOTIDE SEQUENCE [LARGE SCALE GENOMIC DNA]</scope>
    <source>
        <strain evidence="8">JCM 17666</strain>
    </source>
</reference>
<proteinExistence type="predicted"/>
<dbReference type="SMART" id="SM00155">
    <property type="entry name" value="PLDc"/>
    <property type="match status" value="2"/>
</dbReference>
<dbReference type="CDD" id="cd09140">
    <property type="entry name" value="PLDc_vPLD1_2_like_bac_1"/>
    <property type="match status" value="1"/>
</dbReference>
<dbReference type="InterPro" id="IPR032816">
    <property type="entry name" value="VTT_dom"/>
</dbReference>
<sequence length="710" mass="76274">MSDLPPSHPGLALQPGRNCWRAVHADRFRLLIDADEYFRAVRQAIANASESVFIVGWNVDSSLTWPRQATGDGLPARCADFLHAVAAARPALRIYVLAWDFSMLYAMDREWRPVYELGWRRHRRIVVGLDGRHPPGASQHQKIVVVDDRLAFVGGIDLASACWDEPAHLADDPRRRDPDGHPLPPVHNVQAMFDGAAARAVGRLARERWRRATGRLVHRRRRPSAAGDPWPAAWGPDVADVKLGIARTEPAHASRNGVAEILQAHDDAFGAARHTIYIESQYFTSAAAGAALAGRLAGAEPPETVVVSRDAGSGWLEHGHVALLRTRLHARLAAAGGDRYRLCCVRLPGQPAALDIHSKLAIVDDDWLCVGSANLSNRSLALDTECSVILAAEGDPRVRAAIAGMRNRLLAEHLGCDADAVARATRGGLLAGIDVLSGGERTLVSFEPPAGADGVVPGAESEPEKPLAPDELVRRFVPAEHRRPARLRYAALALVLLLIASTALLWRWTPLGDYLDVGVLARTVRRFSQQPITPLVVMGGYVAAGLLSIPITILIVVTGVVFGAFKGGLYALAGTLASAAVTYAIGRWLGRETVRRLAGRRINDLSRRLARRGLVAMVILRLLPVAPFTIVNIIAGASQISVRDYLLGTLIGMGPGIVVTVLFAHNLASAMRNPSPGAFGVVALVAVALIGISVGLQRLFVARDKVPGHG</sequence>
<keyword evidence="8" id="KW-1185">Reference proteome</keyword>
<keyword evidence="4" id="KW-0443">Lipid metabolism</keyword>
<dbReference type="InterPro" id="IPR015679">
    <property type="entry name" value="PLipase_D_fam"/>
</dbReference>
<evidence type="ECO:0000256" key="3">
    <source>
        <dbReference type="ARBA" id="ARBA00022801"/>
    </source>
</evidence>
<dbReference type="Gene3D" id="3.30.870.10">
    <property type="entry name" value="Endonuclease Chain A"/>
    <property type="match status" value="2"/>
</dbReference>
<evidence type="ECO:0000256" key="4">
    <source>
        <dbReference type="ARBA" id="ARBA00023098"/>
    </source>
</evidence>
<keyword evidence="3" id="KW-0378">Hydrolase</keyword>
<protein>
    <submittedName>
        <fullName evidence="7">VTT domain-containing protein</fullName>
    </submittedName>
</protein>
<dbReference type="Pfam" id="PF09335">
    <property type="entry name" value="VTT_dom"/>
    <property type="match status" value="1"/>
</dbReference>
<keyword evidence="2" id="KW-0677">Repeat</keyword>
<comment type="caution">
    <text evidence="7">The sequence shown here is derived from an EMBL/GenBank/DDBJ whole genome shotgun (WGS) entry which is preliminary data.</text>
</comment>
<feature type="transmembrane region" description="Helical" evidence="5">
    <location>
        <begin position="609"/>
        <end position="633"/>
    </location>
</feature>
<feature type="transmembrane region" description="Helical" evidence="5">
    <location>
        <begin position="677"/>
        <end position="700"/>
    </location>
</feature>
<dbReference type="RefSeq" id="WP_345250447.1">
    <property type="nucleotide sequence ID" value="NZ_BAABFO010000012.1"/>
</dbReference>
<dbReference type="PROSITE" id="PS50035">
    <property type="entry name" value="PLD"/>
    <property type="match status" value="2"/>
</dbReference>
<keyword evidence="5" id="KW-0472">Membrane</keyword>
<evidence type="ECO:0000256" key="2">
    <source>
        <dbReference type="ARBA" id="ARBA00022737"/>
    </source>
</evidence>
<evidence type="ECO:0000313" key="7">
    <source>
        <dbReference type="EMBL" id="GAA4334967.1"/>
    </source>
</evidence>
<dbReference type="Proteomes" id="UP001501671">
    <property type="component" value="Unassembled WGS sequence"/>
</dbReference>
<dbReference type="Pfam" id="PF00614">
    <property type="entry name" value="PLDc"/>
    <property type="match status" value="1"/>
</dbReference>
<dbReference type="InterPro" id="IPR025202">
    <property type="entry name" value="PLD-like_dom"/>
</dbReference>
<dbReference type="InterPro" id="IPR001736">
    <property type="entry name" value="PLipase_D/transphosphatidylase"/>
</dbReference>
<feature type="transmembrane region" description="Helical" evidence="5">
    <location>
        <begin position="645"/>
        <end position="665"/>
    </location>
</feature>
<dbReference type="PANTHER" id="PTHR18896">
    <property type="entry name" value="PHOSPHOLIPASE D"/>
    <property type="match status" value="1"/>
</dbReference>
<feature type="domain" description="PLD phosphodiesterase" evidence="6">
    <location>
        <begin position="352"/>
        <end position="379"/>
    </location>
</feature>
<evidence type="ECO:0000259" key="6">
    <source>
        <dbReference type="PROSITE" id="PS50035"/>
    </source>
</evidence>